<dbReference type="GO" id="GO:0004467">
    <property type="term" value="F:long-chain fatty acid-CoA ligase activity"/>
    <property type="evidence" value="ECO:0007669"/>
    <property type="project" value="UniProtKB-EC"/>
</dbReference>
<comment type="caution">
    <text evidence="7">The sequence shown here is derived from an EMBL/GenBank/DDBJ whole genome shotgun (WGS) entry which is preliminary data.</text>
</comment>
<evidence type="ECO:0000256" key="2">
    <source>
        <dbReference type="ARBA" id="ARBA00022598"/>
    </source>
</evidence>
<dbReference type="Proteomes" id="UP001151582">
    <property type="component" value="Unassembled WGS sequence"/>
</dbReference>
<comment type="similarity">
    <text evidence="1">Belongs to the ATP-dependent AMP-binding enzyme family.</text>
</comment>
<keyword evidence="4" id="KW-0067">ATP-binding</keyword>
<accession>A0A9W8B869</accession>
<sequence>MSQYKLIREFGKASNDKEGASYCSRLNEDGLTSVPAEGHDTMYRCFQHICHSAGANQLLGYREELEVIEEEKWITKSVNGESQKERKTWQYYQFSDYRWHTGHETTQIIDAMGSAIASLGLTAQSNVLLYAPTACEWMIFMHSCFRQALPICTAYDSLGEEGLGHALNECEVECTLTKSNLLEMLLKAQPHTPKLRHIVYFGRVTDKVQRVLDRFAEDAPQIQLHSWDAMLARGQQTPSDPVPPSPEDTACIMYTSGSTGTPKGVIMTHGNLVASLAGAIKVLARFFEPEDVFLAYLPLAHVLEMVAEHVVLYIGVKLGYGGPRSLTNQSVRKCQGDLCALRPTLMVGVPQVWDTIRKGVLSTVAKSGTVVQSVFNMAFDAKWFLMRYNLPTGLLDQLVFRKVQEQTGGRLRYVLSGGAGISPDSQKFLSVTLCPVIQGYGMTENGGIVTLMDPGSFGLKTVGPPLPSTEVKLVAVEDTEYTGTNGKGEIWVRGPALTKGYYKQEKLTKESYTEDGWFKSGDIGQWQPDGQLAIIDRKKNLVKLAHGEYIALEKLESVYKTALLVTNICVYADETKTRPVALVVPDAQGIIHLAKSQGLLDKLPDGHDHDHDLGQLTELSEVKQAVMESCRDAAKSHKLASIEYLESIYLTADEWTPQNGMLTPAQKLNRKAVLRAYSEQLNKLSGH</sequence>
<evidence type="ECO:0000256" key="3">
    <source>
        <dbReference type="ARBA" id="ARBA00022741"/>
    </source>
</evidence>
<evidence type="ECO:0000313" key="7">
    <source>
        <dbReference type="EMBL" id="KAJ1980781.1"/>
    </source>
</evidence>
<dbReference type="AlphaFoldDB" id="A0A9W8B869"/>
<dbReference type="InterPro" id="IPR000873">
    <property type="entry name" value="AMP-dep_synth/lig_dom"/>
</dbReference>
<reference evidence="7" key="1">
    <citation type="submission" date="2022-07" db="EMBL/GenBank/DDBJ databases">
        <title>Phylogenomic reconstructions and comparative analyses of Kickxellomycotina fungi.</title>
        <authorList>
            <person name="Reynolds N.K."/>
            <person name="Stajich J.E."/>
            <person name="Barry K."/>
            <person name="Grigoriev I.V."/>
            <person name="Crous P."/>
            <person name="Smith M.E."/>
        </authorList>
    </citation>
    <scope>NUCLEOTIDE SEQUENCE</scope>
    <source>
        <strain evidence="7">RSA 567</strain>
    </source>
</reference>
<evidence type="ECO:0000313" key="8">
    <source>
        <dbReference type="Proteomes" id="UP001151582"/>
    </source>
</evidence>
<evidence type="ECO:0000256" key="1">
    <source>
        <dbReference type="ARBA" id="ARBA00006432"/>
    </source>
</evidence>
<dbReference type="OrthoDB" id="1700726at2759"/>
<dbReference type="GO" id="GO:0005886">
    <property type="term" value="C:plasma membrane"/>
    <property type="evidence" value="ECO:0007669"/>
    <property type="project" value="TreeGrafter"/>
</dbReference>
<feature type="domain" description="AMP-dependent synthetase/ligase" evidence="6">
    <location>
        <begin position="92"/>
        <end position="502"/>
    </location>
</feature>
<proteinExistence type="inferred from homology"/>
<comment type="catalytic activity">
    <reaction evidence="5">
        <text>a long-chain fatty acid + ATP + CoA = a long-chain fatty acyl-CoA + AMP + diphosphate</text>
        <dbReference type="Rhea" id="RHEA:15421"/>
        <dbReference type="ChEBI" id="CHEBI:30616"/>
        <dbReference type="ChEBI" id="CHEBI:33019"/>
        <dbReference type="ChEBI" id="CHEBI:57287"/>
        <dbReference type="ChEBI" id="CHEBI:57560"/>
        <dbReference type="ChEBI" id="CHEBI:83139"/>
        <dbReference type="ChEBI" id="CHEBI:456215"/>
        <dbReference type="EC" id="6.2.1.3"/>
    </reaction>
</comment>
<dbReference type="GO" id="GO:0005811">
    <property type="term" value="C:lipid droplet"/>
    <property type="evidence" value="ECO:0007669"/>
    <property type="project" value="TreeGrafter"/>
</dbReference>
<evidence type="ECO:0000256" key="4">
    <source>
        <dbReference type="ARBA" id="ARBA00022840"/>
    </source>
</evidence>
<dbReference type="EMBL" id="JANBQB010000153">
    <property type="protein sequence ID" value="KAJ1980781.1"/>
    <property type="molecule type" value="Genomic_DNA"/>
</dbReference>
<dbReference type="GO" id="GO:0005524">
    <property type="term" value="F:ATP binding"/>
    <property type="evidence" value="ECO:0007669"/>
    <property type="project" value="UniProtKB-KW"/>
</dbReference>
<keyword evidence="8" id="KW-1185">Reference proteome</keyword>
<evidence type="ECO:0000259" key="6">
    <source>
        <dbReference type="Pfam" id="PF00501"/>
    </source>
</evidence>
<dbReference type="Gene3D" id="3.40.50.12780">
    <property type="entry name" value="N-terminal domain of ligase-like"/>
    <property type="match status" value="1"/>
</dbReference>
<dbReference type="InterPro" id="IPR020845">
    <property type="entry name" value="AMP-binding_CS"/>
</dbReference>
<dbReference type="PROSITE" id="PS00455">
    <property type="entry name" value="AMP_BINDING"/>
    <property type="match status" value="1"/>
</dbReference>
<gene>
    <name evidence="7" type="primary">FAA4_1</name>
    <name evidence="7" type="ORF">H4R34_002326</name>
</gene>
<name>A0A9W8B869_9FUNG</name>
<keyword evidence="3" id="KW-0547">Nucleotide-binding</keyword>
<dbReference type="PANTHER" id="PTHR43272:SF83">
    <property type="entry name" value="ACYL-COA SYNTHETASE LONG-CHAIN, ISOFORM J"/>
    <property type="match status" value="1"/>
</dbReference>
<dbReference type="GO" id="GO:0035336">
    <property type="term" value="P:long-chain fatty-acyl-CoA metabolic process"/>
    <property type="evidence" value="ECO:0007669"/>
    <property type="project" value="TreeGrafter"/>
</dbReference>
<dbReference type="PANTHER" id="PTHR43272">
    <property type="entry name" value="LONG-CHAIN-FATTY-ACID--COA LIGASE"/>
    <property type="match status" value="1"/>
</dbReference>
<dbReference type="InterPro" id="IPR042099">
    <property type="entry name" value="ANL_N_sf"/>
</dbReference>
<dbReference type="GO" id="GO:0005783">
    <property type="term" value="C:endoplasmic reticulum"/>
    <property type="evidence" value="ECO:0007669"/>
    <property type="project" value="TreeGrafter"/>
</dbReference>
<evidence type="ECO:0000256" key="5">
    <source>
        <dbReference type="ARBA" id="ARBA00036813"/>
    </source>
</evidence>
<protein>
    <submittedName>
        <fullName evidence="7">Long-chain fatty acid-CoA ligase</fullName>
        <ecNumber evidence="7">6.2.1.3</ecNumber>
    </submittedName>
</protein>
<dbReference type="Pfam" id="PF00501">
    <property type="entry name" value="AMP-binding"/>
    <property type="match status" value="1"/>
</dbReference>
<organism evidence="7 8">
    <name type="scientific">Dimargaris verticillata</name>
    <dbReference type="NCBI Taxonomy" id="2761393"/>
    <lineage>
        <taxon>Eukaryota</taxon>
        <taxon>Fungi</taxon>
        <taxon>Fungi incertae sedis</taxon>
        <taxon>Zoopagomycota</taxon>
        <taxon>Kickxellomycotina</taxon>
        <taxon>Dimargaritomycetes</taxon>
        <taxon>Dimargaritales</taxon>
        <taxon>Dimargaritaceae</taxon>
        <taxon>Dimargaris</taxon>
    </lineage>
</organism>
<keyword evidence="2 7" id="KW-0436">Ligase</keyword>
<dbReference type="EC" id="6.2.1.3" evidence="7"/>
<dbReference type="SUPFAM" id="SSF56801">
    <property type="entry name" value="Acetyl-CoA synthetase-like"/>
    <property type="match status" value="1"/>
</dbReference>